<sequence length="84" mass="9341">MTEPAQMGQDSWILSCSKQGFSDGENDTEMEDWGMTNEIERKRVKNGEIESPKKQKLIGELQGGCSISLLFSSDPLKTLNLTVC</sequence>
<comment type="caution">
    <text evidence="1">The sequence shown here is derived from an EMBL/GenBank/DDBJ whole genome shotgun (WGS) entry which is preliminary data.</text>
</comment>
<name>A0ACB9D4Y4_9ASTR</name>
<evidence type="ECO:0000313" key="1">
    <source>
        <dbReference type="EMBL" id="KAI3741644.1"/>
    </source>
</evidence>
<dbReference type="Proteomes" id="UP001056120">
    <property type="component" value="Linkage Group LG20"/>
</dbReference>
<gene>
    <name evidence="1" type="ORF">L1987_59318</name>
</gene>
<organism evidence="1 2">
    <name type="scientific">Smallanthus sonchifolius</name>
    <dbReference type="NCBI Taxonomy" id="185202"/>
    <lineage>
        <taxon>Eukaryota</taxon>
        <taxon>Viridiplantae</taxon>
        <taxon>Streptophyta</taxon>
        <taxon>Embryophyta</taxon>
        <taxon>Tracheophyta</taxon>
        <taxon>Spermatophyta</taxon>
        <taxon>Magnoliopsida</taxon>
        <taxon>eudicotyledons</taxon>
        <taxon>Gunneridae</taxon>
        <taxon>Pentapetalae</taxon>
        <taxon>asterids</taxon>
        <taxon>campanulids</taxon>
        <taxon>Asterales</taxon>
        <taxon>Asteraceae</taxon>
        <taxon>Asteroideae</taxon>
        <taxon>Heliantheae alliance</taxon>
        <taxon>Millerieae</taxon>
        <taxon>Smallanthus</taxon>
    </lineage>
</organism>
<keyword evidence="2" id="KW-1185">Reference proteome</keyword>
<accession>A0ACB9D4Y4</accession>
<reference evidence="2" key="1">
    <citation type="journal article" date="2022" name="Mol. Ecol. Resour.">
        <title>The genomes of chicory, endive, great burdock and yacon provide insights into Asteraceae palaeo-polyploidization history and plant inulin production.</title>
        <authorList>
            <person name="Fan W."/>
            <person name="Wang S."/>
            <person name="Wang H."/>
            <person name="Wang A."/>
            <person name="Jiang F."/>
            <person name="Liu H."/>
            <person name="Zhao H."/>
            <person name="Xu D."/>
            <person name="Zhang Y."/>
        </authorList>
    </citation>
    <scope>NUCLEOTIDE SEQUENCE [LARGE SCALE GENOMIC DNA]</scope>
    <source>
        <strain evidence="2">cv. Yunnan</strain>
    </source>
</reference>
<reference evidence="1 2" key="2">
    <citation type="journal article" date="2022" name="Mol. Ecol. Resour.">
        <title>The genomes of chicory, endive, great burdock and yacon provide insights into Asteraceae paleo-polyploidization history and plant inulin production.</title>
        <authorList>
            <person name="Fan W."/>
            <person name="Wang S."/>
            <person name="Wang H."/>
            <person name="Wang A."/>
            <person name="Jiang F."/>
            <person name="Liu H."/>
            <person name="Zhao H."/>
            <person name="Xu D."/>
            <person name="Zhang Y."/>
        </authorList>
    </citation>
    <scope>NUCLEOTIDE SEQUENCE [LARGE SCALE GENOMIC DNA]</scope>
    <source>
        <strain evidence="2">cv. Yunnan</strain>
        <tissue evidence="1">Leaves</tissue>
    </source>
</reference>
<dbReference type="EMBL" id="CM042037">
    <property type="protein sequence ID" value="KAI3741644.1"/>
    <property type="molecule type" value="Genomic_DNA"/>
</dbReference>
<protein>
    <submittedName>
        <fullName evidence="1">Uncharacterized protein</fullName>
    </submittedName>
</protein>
<proteinExistence type="predicted"/>
<evidence type="ECO:0000313" key="2">
    <source>
        <dbReference type="Proteomes" id="UP001056120"/>
    </source>
</evidence>